<dbReference type="AlphaFoldDB" id="A0A7W7C7S9"/>
<evidence type="ECO:0000259" key="3">
    <source>
        <dbReference type="Pfam" id="PF13649"/>
    </source>
</evidence>
<dbReference type="GO" id="GO:0008168">
    <property type="term" value="F:methyltransferase activity"/>
    <property type="evidence" value="ECO:0007669"/>
    <property type="project" value="UniProtKB-KW"/>
</dbReference>
<dbReference type="InterPro" id="IPR041698">
    <property type="entry name" value="Methyltransf_25"/>
</dbReference>
<protein>
    <submittedName>
        <fullName evidence="4">SAM-dependent methyltransferase</fullName>
    </submittedName>
</protein>
<reference evidence="4 5" key="1">
    <citation type="submission" date="2020-08" db="EMBL/GenBank/DDBJ databases">
        <title>Sequencing the genomes of 1000 actinobacteria strains.</title>
        <authorList>
            <person name="Klenk H.-P."/>
        </authorList>
    </citation>
    <scope>NUCLEOTIDE SEQUENCE [LARGE SCALE GENOMIC DNA]</scope>
    <source>
        <strain evidence="4 5">DSM 44230</strain>
    </source>
</reference>
<dbReference type="PANTHER" id="PTHR43861">
    <property type="entry name" value="TRANS-ACONITATE 2-METHYLTRANSFERASE-RELATED"/>
    <property type="match status" value="1"/>
</dbReference>
<dbReference type="EMBL" id="JACHMH010000001">
    <property type="protein sequence ID" value="MBB4676122.1"/>
    <property type="molecule type" value="Genomic_DNA"/>
</dbReference>
<keyword evidence="2 4" id="KW-0808">Transferase</keyword>
<feature type="domain" description="Methyltransferase" evidence="3">
    <location>
        <begin position="43"/>
        <end position="133"/>
    </location>
</feature>
<dbReference type="InterPro" id="IPR029063">
    <property type="entry name" value="SAM-dependent_MTases_sf"/>
</dbReference>
<dbReference type="CDD" id="cd02440">
    <property type="entry name" value="AdoMet_MTases"/>
    <property type="match status" value="1"/>
</dbReference>
<keyword evidence="5" id="KW-1185">Reference proteome</keyword>
<evidence type="ECO:0000256" key="2">
    <source>
        <dbReference type="ARBA" id="ARBA00022679"/>
    </source>
</evidence>
<dbReference type="PANTHER" id="PTHR43861:SF1">
    <property type="entry name" value="TRANS-ACONITATE 2-METHYLTRANSFERASE"/>
    <property type="match status" value="1"/>
</dbReference>
<comment type="caution">
    <text evidence="4">The sequence shown here is derived from an EMBL/GenBank/DDBJ whole genome shotgun (WGS) entry which is preliminary data.</text>
</comment>
<accession>A0A7W7C7S9</accession>
<dbReference type="RefSeq" id="WP_185001985.1">
    <property type="nucleotide sequence ID" value="NZ_BAAAUI010000016.1"/>
</dbReference>
<dbReference type="Gene3D" id="3.40.50.150">
    <property type="entry name" value="Vaccinia Virus protein VP39"/>
    <property type="match status" value="1"/>
</dbReference>
<organism evidence="4 5">
    <name type="scientific">Crossiella cryophila</name>
    <dbReference type="NCBI Taxonomy" id="43355"/>
    <lineage>
        <taxon>Bacteria</taxon>
        <taxon>Bacillati</taxon>
        <taxon>Actinomycetota</taxon>
        <taxon>Actinomycetes</taxon>
        <taxon>Pseudonocardiales</taxon>
        <taxon>Pseudonocardiaceae</taxon>
        <taxon>Crossiella</taxon>
    </lineage>
</organism>
<evidence type="ECO:0000313" key="4">
    <source>
        <dbReference type="EMBL" id="MBB4676122.1"/>
    </source>
</evidence>
<keyword evidence="1 4" id="KW-0489">Methyltransferase</keyword>
<evidence type="ECO:0000256" key="1">
    <source>
        <dbReference type="ARBA" id="ARBA00022603"/>
    </source>
</evidence>
<dbReference type="GO" id="GO:0032259">
    <property type="term" value="P:methylation"/>
    <property type="evidence" value="ECO:0007669"/>
    <property type="project" value="UniProtKB-KW"/>
</dbReference>
<gene>
    <name evidence="4" type="ORF">HNR67_002240</name>
</gene>
<dbReference type="Proteomes" id="UP000533598">
    <property type="component" value="Unassembled WGS sequence"/>
</dbReference>
<name>A0A7W7C7S9_9PSEU</name>
<dbReference type="Pfam" id="PF13649">
    <property type="entry name" value="Methyltransf_25"/>
    <property type="match status" value="1"/>
</dbReference>
<evidence type="ECO:0000313" key="5">
    <source>
        <dbReference type="Proteomes" id="UP000533598"/>
    </source>
</evidence>
<proteinExistence type="predicted"/>
<sequence>MYGAAYAEIYDLIYASRDKDYAGESAELAALVRARKPDAASLLDVACGTGGHLAHLKQEFGTVAGLEQSEHMIARANRAMPDIPVYQGDMRDFHVERTFDAVVCMFSSIGYVGSTAALDSTLKSFAHHLNPGGVIIIEPWYFPDGFLPGYIANDLVRTPDRVTVRVSHSTREGDQVPMTVHYIDAQRDAGIKHYTDVHWMTLFEREQYEAAFEQAGCRVEYLPGGRFNCGLFVGTRTDQPLR</sequence>
<dbReference type="SUPFAM" id="SSF53335">
    <property type="entry name" value="S-adenosyl-L-methionine-dependent methyltransferases"/>
    <property type="match status" value="1"/>
</dbReference>
<dbReference type="Gene3D" id="2.20.130.10">
    <property type="entry name" value="CAC2371-like domains"/>
    <property type="match status" value="1"/>
</dbReference>